<organism evidence="1 2">
    <name type="scientific">Mycobacterium phage LittleE</name>
    <dbReference type="NCBI Taxonomy" id="2922212"/>
    <lineage>
        <taxon>Viruses</taxon>
        <taxon>Duplodnaviria</taxon>
        <taxon>Heunggongvirae</taxon>
        <taxon>Uroviricota</taxon>
        <taxon>Caudoviricetes</taxon>
        <taxon>Omegavirus</taxon>
        <taxon>Omegavirus littlee</taxon>
    </lineage>
</organism>
<evidence type="ECO:0000313" key="1">
    <source>
        <dbReference type="EMBL" id="AEK09388.1"/>
    </source>
</evidence>
<dbReference type="GeneID" id="40233660"/>
<proteinExistence type="predicted"/>
<protein>
    <submittedName>
        <fullName evidence="1">Uncharacterized protein</fullName>
    </submittedName>
</protein>
<accession>G1D3N8</accession>
<evidence type="ECO:0000313" key="2">
    <source>
        <dbReference type="Proteomes" id="UP000008414"/>
    </source>
</evidence>
<dbReference type="EMBL" id="JF937101">
    <property type="protein sequence ID" value="AEK09388.1"/>
    <property type="molecule type" value="Genomic_DNA"/>
</dbReference>
<dbReference type="Proteomes" id="UP000008414">
    <property type="component" value="Segment"/>
</dbReference>
<reference evidence="1 2" key="1">
    <citation type="journal article" date="2012" name="J. Virol.">
        <title>Complete Genome Sequences of 138 Mycobacteriophages.</title>
        <authorList>
            <consortium name="the Science Education Alliance Phage Hunters Advancing Genomics and Evolutionary Science Program"/>
            <consortium name="the KwaZulu-Natal Research Institute for Tuberculosis and HIV Mycobacterial Genetics Course Students"/>
            <consortium name="the Phage Hunters Integrating Research and Education Program"/>
            <person name="Hatfull G.F."/>
        </authorList>
    </citation>
    <scope>NUCLEOTIDE SEQUENCE [LARGE SCALE GENOMIC DNA]</scope>
    <source>
        <strain evidence="1">LittleE</strain>
    </source>
</reference>
<sequence>MTYENLDCACRAWGSVLPPPPCPIHSGGFGDVTWVNSWAYSFRRRVRKHLGKWVVLNHPAGNCAFLTWDEAIRYASIRYVMRNDGVLLIAAGGGA</sequence>
<keyword evidence="2" id="KW-1185">Reference proteome</keyword>
<name>G1D3N8_9CAUD</name>
<dbReference type="RefSeq" id="YP_009636914.1">
    <property type="nucleotide sequence ID" value="NC_042322.1"/>
</dbReference>
<dbReference type="OrthoDB" id="18123at10239"/>
<gene>
    <name evidence="1" type="primary">3</name>
    <name evidence="1" type="ORF">LITTLEE_3</name>
</gene>